<dbReference type="EMBL" id="CP046908">
    <property type="protein sequence ID" value="QGZ36049.1"/>
    <property type="molecule type" value="Genomic_DNA"/>
</dbReference>
<dbReference type="KEGG" id="siw:GH266_17060"/>
<name>A0A857CAY1_9HYPH</name>
<accession>A0A857CAY1</accession>
<proteinExistence type="predicted"/>
<protein>
    <submittedName>
        <fullName evidence="1">Uncharacterized protein</fullName>
    </submittedName>
</protein>
<gene>
    <name evidence="1" type="ORF">GH266_17060</name>
</gene>
<reference evidence="1 2" key="1">
    <citation type="submission" date="2019-12" db="EMBL/GenBank/DDBJ databases">
        <title>The genome of Stappia indica PHM037.</title>
        <authorList>
            <person name="Kacar D."/>
            <person name="Galan B."/>
            <person name="Canedo L."/>
            <person name="Rodriguez P."/>
            <person name="de la Calle F."/>
            <person name="Garcia J.L."/>
        </authorList>
    </citation>
    <scope>NUCLEOTIDE SEQUENCE [LARGE SCALE GENOMIC DNA]</scope>
    <source>
        <strain evidence="1 2">PHM037</strain>
    </source>
</reference>
<organism evidence="1 2">
    <name type="scientific">Stappia indica</name>
    <dbReference type="NCBI Taxonomy" id="538381"/>
    <lineage>
        <taxon>Bacteria</taxon>
        <taxon>Pseudomonadati</taxon>
        <taxon>Pseudomonadota</taxon>
        <taxon>Alphaproteobacteria</taxon>
        <taxon>Hyphomicrobiales</taxon>
        <taxon>Stappiaceae</taxon>
        <taxon>Stappia</taxon>
    </lineage>
</organism>
<dbReference type="Proteomes" id="UP000435648">
    <property type="component" value="Chromosome"/>
</dbReference>
<dbReference type="OrthoDB" id="7620622at2"/>
<evidence type="ECO:0000313" key="1">
    <source>
        <dbReference type="EMBL" id="QGZ36049.1"/>
    </source>
</evidence>
<evidence type="ECO:0000313" key="2">
    <source>
        <dbReference type="Proteomes" id="UP000435648"/>
    </source>
</evidence>
<dbReference type="RefSeq" id="WP_158194897.1">
    <property type="nucleotide sequence ID" value="NZ_CP046908.1"/>
</dbReference>
<sequence length="108" mass="11531">MDIGDVKEVVAWVDLMPGPGRTPTLHVTGTVTVPTPGHEVMAEFAGIETSEPPVYLIEVTPREGAGPCPQVPTDIKFHYIERSYAGAARTVRVFSGSDSETAKIGEAH</sequence>
<dbReference type="AlphaFoldDB" id="A0A857CAY1"/>